<gene>
    <name evidence="7" type="ORF">N0B31_11915</name>
</gene>
<dbReference type="GeneID" id="74943139"/>
<name>A0A9E7R1D8_9EURY</name>
<evidence type="ECO:0000259" key="6">
    <source>
        <dbReference type="Pfam" id="PF01699"/>
    </source>
</evidence>
<dbReference type="InterPro" id="IPR004481">
    <property type="entry name" value="K/Na/Ca-exchanger"/>
</dbReference>
<feature type="transmembrane region" description="Helical" evidence="5">
    <location>
        <begin position="131"/>
        <end position="149"/>
    </location>
</feature>
<evidence type="ECO:0000256" key="4">
    <source>
        <dbReference type="ARBA" id="ARBA00023136"/>
    </source>
</evidence>
<feature type="transmembrane region" description="Helical" evidence="5">
    <location>
        <begin position="6"/>
        <end position="28"/>
    </location>
</feature>
<dbReference type="Gene3D" id="1.20.1420.30">
    <property type="entry name" value="NCX, central ion-binding region"/>
    <property type="match status" value="1"/>
</dbReference>
<dbReference type="GO" id="GO:0006874">
    <property type="term" value="P:intracellular calcium ion homeostasis"/>
    <property type="evidence" value="ECO:0007669"/>
    <property type="project" value="TreeGrafter"/>
</dbReference>
<sequence>MTPLDTLWALALVVVGVGALWYGALVLVENATALAARMNVSPVVVGVLVVGVGTSAPEVAVTAGAAFRGAADIAVANVVGSNFFNLGVVLGAVALVRVLPVRGRILRRDGLVLFLATVAVVAFLFDLRLARWEGAVLLVGLAAYLLWLLRRPGIKSVSGEVAEVVEGLEGVAGELEEELESVAESGVDWGALARVVLSLGMVVLGADVLVDGATTLALDAGISEWVVGLTVVAAGTSAPEFAASMVATQRGEHELSVGNLVGSSVFNLLAVLGIAGLAGPLTLAANARGGAIWMFGLVVLALVLLRSDRQLTRREGALLVVVALSRWALDLLNGPL</sequence>
<dbReference type="PANTHER" id="PTHR10846">
    <property type="entry name" value="SODIUM/POTASSIUM/CALCIUM EXCHANGER"/>
    <property type="match status" value="1"/>
</dbReference>
<feature type="transmembrane region" description="Helical" evidence="5">
    <location>
        <begin position="108"/>
        <end position="125"/>
    </location>
</feature>
<dbReference type="EMBL" id="CP104003">
    <property type="protein sequence ID" value="UWM52855.1"/>
    <property type="molecule type" value="Genomic_DNA"/>
</dbReference>
<dbReference type="Pfam" id="PF01699">
    <property type="entry name" value="Na_Ca_ex"/>
    <property type="match status" value="2"/>
</dbReference>
<comment type="subcellular location">
    <subcellularLocation>
        <location evidence="1">Membrane</location>
        <topology evidence="1">Multi-pass membrane protein</topology>
    </subcellularLocation>
</comment>
<evidence type="ECO:0000313" key="8">
    <source>
        <dbReference type="Proteomes" id="UP001057580"/>
    </source>
</evidence>
<evidence type="ECO:0000256" key="1">
    <source>
        <dbReference type="ARBA" id="ARBA00004141"/>
    </source>
</evidence>
<evidence type="ECO:0000313" key="7">
    <source>
        <dbReference type="EMBL" id="UWM52855.1"/>
    </source>
</evidence>
<keyword evidence="3 5" id="KW-1133">Transmembrane helix</keyword>
<evidence type="ECO:0000256" key="3">
    <source>
        <dbReference type="ARBA" id="ARBA00022989"/>
    </source>
</evidence>
<dbReference type="GO" id="GO:0008273">
    <property type="term" value="F:calcium, potassium:sodium antiporter activity"/>
    <property type="evidence" value="ECO:0007669"/>
    <property type="project" value="TreeGrafter"/>
</dbReference>
<dbReference type="AlphaFoldDB" id="A0A9E7R1D8"/>
<feature type="transmembrane region" description="Helical" evidence="5">
    <location>
        <begin position="260"/>
        <end position="281"/>
    </location>
</feature>
<feature type="transmembrane region" description="Helical" evidence="5">
    <location>
        <begin position="73"/>
        <end position="96"/>
    </location>
</feature>
<dbReference type="PANTHER" id="PTHR10846:SF8">
    <property type="entry name" value="INNER MEMBRANE PROTEIN YRBG"/>
    <property type="match status" value="1"/>
</dbReference>
<keyword evidence="4 5" id="KW-0472">Membrane</keyword>
<dbReference type="KEGG" id="ssai:N0B31_11915"/>
<organism evidence="7 8">
    <name type="scientific">Salinirubellus salinus</name>
    <dbReference type="NCBI Taxonomy" id="1364945"/>
    <lineage>
        <taxon>Archaea</taxon>
        <taxon>Methanobacteriati</taxon>
        <taxon>Methanobacteriota</taxon>
        <taxon>Stenosarchaea group</taxon>
        <taxon>Halobacteria</taxon>
        <taxon>Halobacteriales</taxon>
        <taxon>Natronomonadaceae</taxon>
        <taxon>Salinirubellus</taxon>
    </lineage>
</organism>
<dbReference type="Proteomes" id="UP001057580">
    <property type="component" value="Chromosome"/>
</dbReference>
<feature type="transmembrane region" description="Helical" evidence="5">
    <location>
        <begin position="40"/>
        <end position="67"/>
    </location>
</feature>
<keyword evidence="8" id="KW-1185">Reference proteome</keyword>
<reference evidence="7" key="1">
    <citation type="submission" date="2022-09" db="EMBL/GenBank/DDBJ databases">
        <title>Diverse halophilic archaea isolated from saline environments.</title>
        <authorList>
            <person name="Cui H.-L."/>
        </authorList>
    </citation>
    <scope>NUCLEOTIDE SEQUENCE</scope>
    <source>
        <strain evidence="7">ZS-35-S2</strain>
    </source>
</reference>
<dbReference type="InterPro" id="IPR004837">
    <property type="entry name" value="NaCa_Exmemb"/>
</dbReference>
<dbReference type="NCBIfam" id="TIGR00367">
    <property type="entry name" value="calcium/sodium antiporter"/>
    <property type="match status" value="1"/>
</dbReference>
<feature type="domain" description="Sodium/calcium exchanger membrane region" evidence="6">
    <location>
        <begin position="192"/>
        <end position="322"/>
    </location>
</feature>
<protein>
    <submittedName>
        <fullName evidence="7">Calcium/sodium antiporter</fullName>
    </submittedName>
</protein>
<feature type="transmembrane region" description="Helical" evidence="5">
    <location>
        <begin position="287"/>
        <end position="305"/>
    </location>
</feature>
<keyword evidence="2 5" id="KW-0812">Transmembrane</keyword>
<dbReference type="GO" id="GO:0005262">
    <property type="term" value="F:calcium channel activity"/>
    <property type="evidence" value="ECO:0007669"/>
    <property type="project" value="TreeGrafter"/>
</dbReference>
<dbReference type="RefSeq" id="WP_260591850.1">
    <property type="nucleotide sequence ID" value="NZ_CP104003.1"/>
</dbReference>
<dbReference type="InterPro" id="IPR044880">
    <property type="entry name" value="NCX_ion-bd_dom_sf"/>
</dbReference>
<proteinExistence type="predicted"/>
<evidence type="ECO:0000256" key="2">
    <source>
        <dbReference type="ARBA" id="ARBA00022692"/>
    </source>
</evidence>
<accession>A0A9E7R1D8</accession>
<evidence type="ECO:0000256" key="5">
    <source>
        <dbReference type="SAM" id="Phobius"/>
    </source>
</evidence>
<feature type="domain" description="Sodium/calcium exchanger membrane region" evidence="6">
    <location>
        <begin position="8"/>
        <end position="149"/>
    </location>
</feature>
<dbReference type="GO" id="GO:0005886">
    <property type="term" value="C:plasma membrane"/>
    <property type="evidence" value="ECO:0007669"/>
    <property type="project" value="TreeGrafter"/>
</dbReference>